<dbReference type="InterPro" id="IPR020843">
    <property type="entry name" value="ER"/>
</dbReference>
<dbReference type="Pfam" id="PF00107">
    <property type="entry name" value="ADH_zinc_N"/>
    <property type="match status" value="1"/>
</dbReference>
<evidence type="ECO:0000259" key="5">
    <source>
        <dbReference type="SMART" id="SM00829"/>
    </source>
</evidence>
<dbReference type="GO" id="GO:0008270">
    <property type="term" value="F:zinc ion binding"/>
    <property type="evidence" value="ECO:0007669"/>
    <property type="project" value="InterPro"/>
</dbReference>
<dbReference type="InterPro" id="IPR050129">
    <property type="entry name" value="Zn_alcohol_dh"/>
</dbReference>
<dbReference type="Pfam" id="PF08240">
    <property type="entry name" value="ADH_N"/>
    <property type="match status" value="1"/>
</dbReference>
<reference evidence="6 7" key="1">
    <citation type="submission" date="2019-01" db="EMBL/GenBank/DDBJ databases">
        <authorList>
            <person name="Chen W.-M."/>
        </authorList>
    </citation>
    <scope>NUCLEOTIDE SEQUENCE [LARGE SCALE GENOMIC DNA]</scope>
    <source>
        <strain evidence="6 7">FSY-15</strain>
    </source>
</reference>
<accession>A0A437PW02</accession>
<keyword evidence="3" id="KW-0560">Oxidoreductase</keyword>
<dbReference type="SMART" id="SM00829">
    <property type="entry name" value="PKS_ER"/>
    <property type="match status" value="1"/>
</dbReference>
<dbReference type="OrthoDB" id="9787435at2"/>
<organism evidence="6 7">
    <name type="scientific">Sandaracinomonas limnophila</name>
    <dbReference type="NCBI Taxonomy" id="1862386"/>
    <lineage>
        <taxon>Bacteria</taxon>
        <taxon>Pseudomonadati</taxon>
        <taxon>Bacteroidota</taxon>
        <taxon>Cytophagia</taxon>
        <taxon>Cytophagales</taxon>
        <taxon>Flectobacillaceae</taxon>
        <taxon>Sandaracinomonas</taxon>
    </lineage>
</organism>
<feature type="domain" description="Enoyl reductase (ER)" evidence="5">
    <location>
        <begin position="8"/>
        <end position="327"/>
    </location>
</feature>
<proteinExistence type="inferred from homology"/>
<sequence length="331" mass="35579">MIAAVLQGPKNIEVKQCEKPVPKANEVLIRLHSIGICGSDVHLYLGDRLLPEPNIIGHEGIGIIEQIGSQVTNLQVGQRVAIEPNVPCGDCRFCNNGKAKICPNKIVVGVNAAGCFSEYFAYDAEYCWPIPSSISDDDAVCIEPLAVVVHALKCTSAKPGASIAIFGLGAIGLLLTQLAIAKGYSVFAKDLVKDKEDFAVRLGAKLLPSEGLADFLYQNEIEAVYDCVGATKATNLILETAPRGSEVILVGLATEPTTFVPIRIAREGISILPSIIYDHPEDFRETIRLIESKTILPSNIISGRYPLEDFQEAIDLAASGKATKIIIDVNQ</sequence>
<protein>
    <submittedName>
        <fullName evidence="6">L-iditol 2-dehydrogenase</fullName>
    </submittedName>
</protein>
<dbReference type="SUPFAM" id="SSF51735">
    <property type="entry name" value="NAD(P)-binding Rossmann-fold domains"/>
    <property type="match status" value="1"/>
</dbReference>
<dbReference type="SUPFAM" id="SSF50129">
    <property type="entry name" value="GroES-like"/>
    <property type="match status" value="1"/>
</dbReference>
<dbReference type="GO" id="GO:0016616">
    <property type="term" value="F:oxidoreductase activity, acting on the CH-OH group of donors, NAD or NADP as acceptor"/>
    <property type="evidence" value="ECO:0007669"/>
    <property type="project" value="UniProtKB-ARBA"/>
</dbReference>
<dbReference type="Gene3D" id="3.40.50.720">
    <property type="entry name" value="NAD(P)-binding Rossmann-like Domain"/>
    <property type="match status" value="1"/>
</dbReference>
<evidence type="ECO:0000256" key="1">
    <source>
        <dbReference type="ARBA" id="ARBA00022723"/>
    </source>
</evidence>
<dbReference type="PROSITE" id="PS00059">
    <property type="entry name" value="ADH_ZINC"/>
    <property type="match status" value="1"/>
</dbReference>
<dbReference type="InterPro" id="IPR011032">
    <property type="entry name" value="GroES-like_sf"/>
</dbReference>
<name>A0A437PW02_9BACT</name>
<dbReference type="RefSeq" id="WP_127801976.1">
    <property type="nucleotide sequence ID" value="NZ_SACY01000001.1"/>
</dbReference>
<dbReference type="InterPro" id="IPR013149">
    <property type="entry name" value="ADH-like_C"/>
</dbReference>
<dbReference type="InterPro" id="IPR002328">
    <property type="entry name" value="ADH_Zn_CS"/>
</dbReference>
<keyword evidence="7" id="KW-1185">Reference proteome</keyword>
<evidence type="ECO:0000313" key="6">
    <source>
        <dbReference type="EMBL" id="RVU26423.1"/>
    </source>
</evidence>
<dbReference type="InterPro" id="IPR013154">
    <property type="entry name" value="ADH-like_N"/>
</dbReference>
<comment type="caution">
    <text evidence="6">The sequence shown here is derived from an EMBL/GenBank/DDBJ whole genome shotgun (WGS) entry which is preliminary data.</text>
</comment>
<evidence type="ECO:0000256" key="3">
    <source>
        <dbReference type="ARBA" id="ARBA00023002"/>
    </source>
</evidence>
<evidence type="ECO:0000313" key="7">
    <source>
        <dbReference type="Proteomes" id="UP000282832"/>
    </source>
</evidence>
<dbReference type="AlphaFoldDB" id="A0A437PW02"/>
<keyword evidence="2 4" id="KW-0862">Zinc</keyword>
<dbReference type="PANTHER" id="PTHR43401:SF2">
    <property type="entry name" value="L-THREONINE 3-DEHYDROGENASE"/>
    <property type="match status" value="1"/>
</dbReference>
<evidence type="ECO:0000256" key="2">
    <source>
        <dbReference type="ARBA" id="ARBA00022833"/>
    </source>
</evidence>
<comment type="cofactor">
    <cofactor evidence="4">
        <name>Zn(2+)</name>
        <dbReference type="ChEBI" id="CHEBI:29105"/>
    </cofactor>
</comment>
<dbReference type="Gene3D" id="3.90.180.10">
    <property type="entry name" value="Medium-chain alcohol dehydrogenases, catalytic domain"/>
    <property type="match status" value="1"/>
</dbReference>
<evidence type="ECO:0000256" key="4">
    <source>
        <dbReference type="RuleBase" id="RU361277"/>
    </source>
</evidence>
<dbReference type="InterPro" id="IPR036291">
    <property type="entry name" value="NAD(P)-bd_dom_sf"/>
</dbReference>
<keyword evidence="1 4" id="KW-0479">Metal-binding</keyword>
<dbReference type="EMBL" id="SACY01000001">
    <property type="protein sequence ID" value="RVU26423.1"/>
    <property type="molecule type" value="Genomic_DNA"/>
</dbReference>
<comment type="similarity">
    <text evidence="4">Belongs to the zinc-containing alcohol dehydrogenase family.</text>
</comment>
<gene>
    <name evidence="6" type="ORF">EOJ36_00045</name>
</gene>
<dbReference type="Proteomes" id="UP000282832">
    <property type="component" value="Unassembled WGS sequence"/>
</dbReference>
<dbReference type="PANTHER" id="PTHR43401">
    <property type="entry name" value="L-THREONINE 3-DEHYDROGENASE"/>
    <property type="match status" value="1"/>
</dbReference>